<dbReference type="GO" id="GO:0045130">
    <property type="term" value="F:keratan sulfotransferase activity"/>
    <property type="evidence" value="ECO:0007669"/>
    <property type="project" value="UniProtKB-EC"/>
</dbReference>
<sequence>MKHRLQLGIQITARLFKKATRALQDWQNLLRRRHIQAPLLPRMRIKYTISIVFFVTLVIIEKENNIISRVSDKLTLKQTPQTPLQPSGFSHILQKHNGSLTSLSKIDSAFTLMKRRLENYSEHQGVLRRGRKHILLLATTRTGSSFVGEFFNQQGDNMFYLFEPLWHVEKMLTLETGGTNATVAAKAYRDVLRQLFLCDFSLLESFIEPPPVDHITTALFRRESSSSLCEESVCSPSIKGVFERYHCRTRRCGPLNLTMASESCLQKDHRAIKSVRVRQLETLRPLAEDPRLDIKFIQLVRDPRAVLASRMVAFEAKYKNWKRWAMDGDVPIDDDEVRKLKGNCDNIRMSAEIGLRQPPWLRRRYMLVRYEDIARFPMRKAAEMYRFTGIPFPPQVKSWILRNIQASKETSGVYSTQKNSSEQVEKWRFNLPFKIAQVVQKVCGPTLKLFGYKSVSSEEMLTDKSISLIEDKAFNFL</sequence>
<dbReference type="InterPro" id="IPR016469">
    <property type="entry name" value="Carbohydrate_sulfotransferase"/>
</dbReference>
<gene>
    <name evidence="15" type="primary">LOC127373711</name>
</gene>
<dbReference type="GO" id="GO:0006790">
    <property type="term" value="P:sulfur compound metabolic process"/>
    <property type="evidence" value="ECO:0007669"/>
    <property type="project" value="TreeGrafter"/>
</dbReference>
<organism evidence="15 16">
    <name type="scientific">Dicentrarchus labrax</name>
    <name type="common">European seabass</name>
    <name type="synonym">Morone labrax</name>
    <dbReference type="NCBI Taxonomy" id="13489"/>
    <lineage>
        <taxon>Eukaryota</taxon>
        <taxon>Metazoa</taxon>
        <taxon>Chordata</taxon>
        <taxon>Craniata</taxon>
        <taxon>Vertebrata</taxon>
        <taxon>Euteleostomi</taxon>
        <taxon>Actinopterygii</taxon>
        <taxon>Neopterygii</taxon>
        <taxon>Teleostei</taxon>
        <taxon>Neoteleostei</taxon>
        <taxon>Acanthomorphata</taxon>
        <taxon>Eupercaria</taxon>
        <taxon>Moronidae</taxon>
        <taxon>Dicentrarchus</taxon>
    </lineage>
</organism>
<keyword evidence="6" id="KW-1133">Transmembrane helix</keyword>
<dbReference type="Pfam" id="PF00685">
    <property type="entry name" value="Sulfotransfer_1"/>
    <property type="match status" value="1"/>
</dbReference>
<evidence type="ECO:0000256" key="13">
    <source>
        <dbReference type="RuleBase" id="RU361155"/>
    </source>
</evidence>
<evidence type="ECO:0000256" key="4">
    <source>
        <dbReference type="ARBA" id="ARBA00022692"/>
    </source>
</evidence>
<evidence type="ECO:0000313" key="15">
    <source>
        <dbReference type="Ensembl" id="ENSDLAP00005053364.1"/>
    </source>
</evidence>
<evidence type="ECO:0000256" key="3">
    <source>
        <dbReference type="ARBA" id="ARBA00022679"/>
    </source>
</evidence>
<dbReference type="PANTHER" id="PTHR10704">
    <property type="entry name" value="CARBOHYDRATE SULFOTRANSFERASE"/>
    <property type="match status" value="1"/>
</dbReference>
<dbReference type="GeneTree" id="ENSGT00940000161045"/>
<dbReference type="EC" id="2.8.2.-" evidence="13"/>
<evidence type="ECO:0000256" key="5">
    <source>
        <dbReference type="ARBA" id="ARBA00022968"/>
    </source>
</evidence>
<dbReference type="SUPFAM" id="SSF52540">
    <property type="entry name" value="P-loop containing nucleoside triphosphate hydrolases"/>
    <property type="match status" value="1"/>
</dbReference>
<dbReference type="OrthoDB" id="6138663at2759"/>
<dbReference type="OMA" id="NYSEHQE"/>
<dbReference type="RefSeq" id="XP_051274381.1">
    <property type="nucleotide sequence ID" value="XM_051418421.1"/>
</dbReference>
<name>A0A8C4I6P5_DICLA</name>
<dbReference type="GO" id="GO:0006044">
    <property type="term" value="P:N-acetylglucosamine metabolic process"/>
    <property type="evidence" value="ECO:0007669"/>
    <property type="project" value="TreeGrafter"/>
</dbReference>
<comment type="catalytic activity">
    <reaction evidence="11">
        <text>3'-phosphoadenylyl sulfate + keratan = adenosine 3',5'-bisphosphate + keratan 6'-sulfate.</text>
        <dbReference type="EC" id="2.8.2.21"/>
    </reaction>
</comment>
<evidence type="ECO:0000259" key="14">
    <source>
        <dbReference type="Pfam" id="PF00685"/>
    </source>
</evidence>
<evidence type="ECO:0000313" key="16">
    <source>
        <dbReference type="Proteomes" id="UP000694389"/>
    </source>
</evidence>
<keyword evidence="4" id="KW-0812">Transmembrane</keyword>
<keyword evidence="7" id="KW-0333">Golgi apparatus</keyword>
<dbReference type="GeneID" id="127373711"/>
<dbReference type="Gene3D" id="3.40.50.300">
    <property type="entry name" value="P-loop containing nucleotide triphosphate hydrolases"/>
    <property type="match status" value="1"/>
</dbReference>
<evidence type="ECO:0000256" key="8">
    <source>
        <dbReference type="ARBA" id="ARBA00023136"/>
    </source>
</evidence>
<dbReference type="GO" id="GO:0001517">
    <property type="term" value="F:N-acetylglucosamine 6-O-sulfotransferase activity"/>
    <property type="evidence" value="ECO:0007669"/>
    <property type="project" value="TreeGrafter"/>
</dbReference>
<proteinExistence type="inferred from homology"/>
<dbReference type="InterPro" id="IPR000863">
    <property type="entry name" value="Sulfotransferase_dom"/>
</dbReference>
<keyword evidence="16" id="KW-1185">Reference proteome</keyword>
<dbReference type="GO" id="GO:0005975">
    <property type="term" value="P:carbohydrate metabolic process"/>
    <property type="evidence" value="ECO:0007669"/>
    <property type="project" value="InterPro"/>
</dbReference>
<dbReference type="GO" id="GO:0000139">
    <property type="term" value="C:Golgi membrane"/>
    <property type="evidence" value="ECO:0007669"/>
    <property type="project" value="UniProtKB-SubCell"/>
</dbReference>
<evidence type="ECO:0000256" key="6">
    <source>
        <dbReference type="ARBA" id="ARBA00022989"/>
    </source>
</evidence>
<dbReference type="AlphaFoldDB" id="A0A8C4I6P5"/>
<evidence type="ECO:0000256" key="7">
    <source>
        <dbReference type="ARBA" id="ARBA00023034"/>
    </source>
</evidence>
<evidence type="ECO:0000256" key="2">
    <source>
        <dbReference type="ARBA" id="ARBA00005530"/>
    </source>
</evidence>
<keyword evidence="3 13" id="KW-0808">Transferase</keyword>
<dbReference type="Ensembl" id="ENSDLAT00005056749.2">
    <property type="protein sequence ID" value="ENSDLAP00005053364.1"/>
    <property type="gene ID" value="ENSDLAG00005022980.2"/>
</dbReference>
<keyword evidence="8" id="KW-0472">Membrane</keyword>
<dbReference type="GO" id="GO:0008459">
    <property type="term" value="F:chondroitin 6-sulfotransferase activity"/>
    <property type="evidence" value="ECO:0007669"/>
    <property type="project" value="UniProtKB-EC"/>
</dbReference>
<dbReference type="FunFam" id="3.40.50.300:FF:000938">
    <property type="entry name" value="Sulfotransferase"/>
    <property type="match status" value="1"/>
</dbReference>
<evidence type="ECO:0000256" key="11">
    <source>
        <dbReference type="ARBA" id="ARBA00036278"/>
    </source>
</evidence>
<evidence type="ECO:0000256" key="12">
    <source>
        <dbReference type="ARBA" id="ARBA00049862"/>
    </source>
</evidence>
<evidence type="ECO:0000256" key="9">
    <source>
        <dbReference type="ARBA" id="ARBA00023180"/>
    </source>
</evidence>
<keyword evidence="9" id="KW-0325">Glycoprotein</keyword>
<reference evidence="15" key="2">
    <citation type="submission" date="2025-09" db="UniProtKB">
        <authorList>
            <consortium name="Ensembl"/>
        </authorList>
    </citation>
    <scope>IDENTIFICATION</scope>
</reference>
<evidence type="ECO:0000256" key="1">
    <source>
        <dbReference type="ARBA" id="ARBA00004323"/>
    </source>
</evidence>
<comment type="similarity">
    <text evidence="2">Belongs to the sulfotransferase 1 family. Gal/GlcNAc/GalNAc subfamily.</text>
</comment>
<comment type="catalytic activity">
    <reaction evidence="12">
        <text>chondroitin beta-D-glucuronate + n 3'-phosphoadenylyl sulfate = chondroitin 6'-sulfate + n adenosine 3',5'-bisphosphate + n H(+)</text>
        <dbReference type="Rhea" id="RHEA:11108"/>
        <dbReference type="Rhea" id="RHEA-COMP:9827"/>
        <dbReference type="Rhea" id="RHEA-COMP:9828"/>
        <dbReference type="ChEBI" id="CHEBI:15378"/>
        <dbReference type="ChEBI" id="CHEBI:57652"/>
        <dbReference type="ChEBI" id="CHEBI:58339"/>
        <dbReference type="ChEBI" id="CHEBI:58343"/>
        <dbReference type="ChEBI" id="CHEBI:62065"/>
        <dbReference type="EC" id="2.8.2.17"/>
    </reaction>
    <physiologicalReaction direction="left-to-right" evidence="12">
        <dbReference type="Rhea" id="RHEA:11109"/>
    </physiologicalReaction>
</comment>
<keyword evidence="5" id="KW-0735">Signal-anchor</keyword>
<comment type="subcellular location">
    <subcellularLocation>
        <location evidence="1">Golgi apparatus membrane</location>
        <topology evidence="1">Single-pass type II membrane protein</topology>
    </subcellularLocation>
</comment>
<evidence type="ECO:0000256" key="10">
    <source>
        <dbReference type="ARBA" id="ARBA00023277"/>
    </source>
</evidence>
<dbReference type="InterPro" id="IPR051135">
    <property type="entry name" value="Gal/GlcNAc/GalNAc_ST"/>
</dbReference>
<protein>
    <recommendedName>
        <fullName evidence="13">Sulfotransferase</fullName>
        <ecNumber evidence="13">2.8.2.-</ecNumber>
    </recommendedName>
</protein>
<dbReference type="PIRSF" id="PIRSF005883">
    <property type="entry name" value="Carbohydrate_sulfotransferase"/>
    <property type="match status" value="1"/>
</dbReference>
<accession>A0A8C4I6P5</accession>
<dbReference type="PANTHER" id="PTHR10704:SF60">
    <property type="entry name" value="CARBOHYDRATE SULFOTRANSFERASE 3"/>
    <property type="match status" value="1"/>
</dbReference>
<dbReference type="Proteomes" id="UP000694389">
    <property type="component" value="Unassembled WGS sequence"/>
</dbReference>
<keyword evidence="10" id="KW-0119">Carbohydrate metabolism</keyword>
<dbReference type="InterPro" id="IPR027417">
    <property type="entry name" value="P-loop_NTPase"/>
</dbReference>
<dbReference type="RefSeq" id="XP_051274380.1">
    <property type="nucleotide sequence ID" value="XM_051418420.1"/>
</dbReference>
<reference evidence="15" key="1">
    <citation type="submission" date="2025-08" db="UniProtKB">
        <authorList>
            <consortium name="Ensembl"/>
        </authorList>
    </citation>
    <scope>IDENTIFICATION</scope>
</reference>
<feature type="domain" description="Sulfotransferase" evidence="14">
    <location>
        <begin position="132"/>
        <end position="450"/>
    </location>
</feature>